<evidence type="ECO:0000313" key="1">
    <source>
        <dbReference type="EMBL" id="KYQ47384.1"/>
    </source>
</evidence>
<dbReference type="Proteomes" id="UP000075809">
    <property type="component" value="Unassembled WGS sequence"/>
</dbReference>
<gene>
    <name evidence="1" type="ORF">ALC60_13595</name>
</gene>
<sequence length="104" mass="12217">HHTENSETKCPKCYSSLPADEKQNYLRVLRHYIHLGFPERFETCNECSVSLASVRNFASCRDCPEILEKFLNYLGRTGDTSWTWGIDYRRRVERTTLVNSKLIN</sequence>
<name>A0A151WHT4_9HYME</name>
<dbReference type="EMBL" id="KQ983108">
    <property type="protein sequence ID" value="KYQ47384.1"/>
    <property type="molecule type" value="Genomic_DNA"/>
</dbReference>
<reference evidence="1 2" key="1">
    <citation type="submission" date="2015-09" db="EMBL/GenBank/DDBJ databases">
        <title>Trachymyrmex zeteki WGS genome.</title>
        <authorList>
            <person name="Nygaard S."/>
            <person name="Hu H."/>
            <person name="Boomsma J."/>
            <person name="Zhang G."/>
        </authorList>
    </citation>
    <scope>NUCLEOTIDE SEQUENCE [LARGE SCALE GENOMIC DNA]</scope>
    <source>
        <strain evidence="1">Tzet28-1</strain>
        <tissue evidence="1">Whole body</tissue>
    </source>
</reference>
<dbReference type="AlphaFoldDB" id="A0A151WHT4"/>
<feature type="non-terminal residue" evidence="1">
    <location>
        <position position="1"/>
    </location>
</feature>
<keyword evidence="2" id="KW-1185">Reference proteome</keyword>
<evidence type="ECO:0000313" key="2">
    <source>
        <dbReference type="Proteomes" id="UP000075809"/>
    </source>
</evidence>
<proteinExistence type="predicted"/>
<accession>A0A151WHT4</accession>
<protein>
    <submittedName>
        <fullName evidence="1">Uncharacterized protein</fullName>
    </submittedName>
</protein>
<organism evidence="1 2">
    <name type="scientific">Mycetomoellerius zeteki</name>
    <dbReference type="NCBI Taxonomy" id="64791"/>
    <lineage>
        <taxon>Eukaryota</taxon>
        <taxon>Metazoa</taxon>
        <taxon>Ecdysozoa</taxon>
        <taxon>Arthropoda</taxon>
        <taxon>Hexapoda</taxon>
        <taxon>Insecta</taxon>
        <taxon>Pterygota</taxon>
        <taxon>Neoptera</taxon>
        <taxon>Endopterygota</taxon>
        <taxon>Hymenoptera</taxon>
        <taxon>Apocrita</taxon>
        <taxon>Aculeata</taxon>
        <taxon>Formicoidea</taxon>
        <taxon>Formicidae</taxon>
        <taxon>Myrmicinae</taxon>
        <taxon>Mycetomoellerius</taxon>
    </lineage>
</organism>